<dbReference type="AlphaFoldDB" id="A0ABD1QXW2"/>
<evidence type="ECO:0000313" key="1">
    <source>
        <dbReference type="EMBL" id="KAL2481030.1"/>
    </source>
</evidence>
<protein>
    <submittedName>
        <fullName evidence="1">Uncharacterized protein</fullName>
    </submittedName>
</protein>
<sequence length="111" mass="12758">MSHRGDGACDLPHQPPRRLDFVLRDCRVHRVSLLPFLDRGSIPEEQWAQLCSIIESYFDLEGDCSPDKYKAVCAVVNFLVADRYRDYKLKAHNHLKENGSSHPYGELSVEE</sequence>
<evidence type="ECO:0000313" key="2">
    <source>
        <dbReference type="Proteomes" id="UP001604336"/>
    </source>
</evidence>
<dbReference type="Proteomes" id="UP001604336">
    <property type="component" value="Unassembled WGS sequence"/>
</dbReference>
<proteinExistence type="predicted"/>
<name>A0ABD1QXW2_9LAMI</name>
<comment type="caution">
    <text evidence="1">The sequence shown here is derived from an EMBL/GenBank/DDBJ whole genome shotgun (WGS) entry which is preliminary data.</text>
</comment>
<gene>
    <name evidence="1" type="ORF">Adt_33996</name>
</gene>
<accession>A0ABD1QXW2</accession>
<reference evidence="2" key="1">
    <citation type="submission" date="2024-07" db="EMBL/GenBank/DDBJ databases">
        <title>Two chromosome-level genome assemblies of Korean endemic species Abeliophyllum distichum and Forsythia ovata (Oleaceae).</title>
        <authorList>
            <person name="Jang H."/>
        </authorList>
    </citation>
    <scope>NUCLEOTIDE SEQUENCE [LARGE SCALE GENOMIC DNA]</scope>
</reference>
<dbReference type="EMBL" id="JBFOLK010000010">
    <property type="protein sequence ID" value="KAL2481030.1"/>
    <property type="molecule type" value="Genomic_DNA"/>
</dbReference>
<organism evidence="1 2">
    <name type="scientific">Abeliophyllum distichum</name>
    <dbReference type="NCBI Taxonomy" id="126358"/>
    <lineage>
        <taxon>Eukaryota</taxon>
        <taxon>Viridiplantae</taxon>
        <taxon>Streptophyta</taxon>
        <taxon>Embryophyta</taxon>
        <taxon>Tracheophyta</taxon>
        <taxon>Spermatophyta</taxon>
        <taxon>Magnoliopsida</taxon>
        <taxon>eudicotyledons</taxon>
        <taxon>Gunneridae</taxon>
        <taxon>Pentapetalae</taxon>
        <taxon>asterids</taxon>
        <taxon>lamiids</taxon>
        <taxon>Lamiales</taxon>
        <taxon>Oleaceae</taxon>
        <taxon>Forsythieae</taxon>
        <taxon>Abeliophyllum</taxon>
    </lineage>
</organism>
<keyword evidence="2" id="KW-1185">Reference proteome</keyword>